<dbReference type="PANTHER" id="PTHR30231">
    <property type="entry name" value="DNA POLYMERASE III SUBUNIT EPSILON"/>
    <property type="match status" value="1"/>
</dbReference>
<dbReference type="SUPFAM" id="SSF53098">
    <property type="entry name" value="Ribonuclease H-like"/>
    <property type="match status" value="1"/>
</dbReference>
<dbReference type="PANTHER" id="PTHR30231:SF4">
    <property type="entry name" value="PROTEIN NEN2"/>
    <property type="match status" value="1"/>
</dbReference>
<keyword evidence="1" id="KW-0540">Nuclease</keyword>
<dbReference type="EMBL" id="POUK01000005">
    <property type="protein sequence ID" value="PNF75772.1"/>
    <property type="molecule type" value="Genomic_DNA"/>
</dbReference>
<dbReference type="AlphaFoldDB" id="A0A8E2QC32"/>
<dbReference type="Pfam" id="PF00929">
    <property type="entry name" value="RNase_T"/>
    <property type="match status" value="1"/>
</dbReference>
<evidence type="ECO:0000313" key="6">
    <source>
        <dbReference type="Proteomes" id="UP000235881"/>
    </source>
</evidence>
<reference evidence="5 6" key="1">
    <citation type="submission" date="2018-01" db="EMBL/GenBank/DDBJ databases">
        <title>Denitrification phenotypes of diverse strains of Pseudomonas stutzeri.</title>
        <authorList>
            <person name="Milligan D.A."/>
            <person name="Bergaust L."/>
            <person name="Bakken L.R."/>
            <person name="Frostegard A."/>
        </authorList>
    </citation>
    <scope>NUCLEOTIDE SEQUENCE [LARGE SCALE GENOMIC DNA]</scope>
    <source>
        <strain evidence="5 6">DSM 50238</strain>
    </source>
</reference>
<keyword evidence="6" id="KW-1185">Reference proteome</keyword>
<evidence type="ECO:0000256" key="1">
    <source>
        <dbReference type="ARBA" id="ARBA00022722"/>
    </source>
</evidence>
<protein>
    <submittedName>
        <fullName evidence="5">3'-5' exonuclease</fullName>
    </submittedName>
</protein>
<comment type="caution">
    <text evidence="5">The sequence shown here is derived from an EMBL/GenBank/DDBJ whole genome shotgun (WGS) entry which is preliminary data.</text>
</comment>
<dbReference type="RefSeq" id="WP_102829060.1">
    <property type="nucleotide sequence ID" value="NZ_CP065721.1"/>
</dbReference>
<keyword evidence="2" id="KW-0378">Hydrolase</keyword>
<keyword evidence="3 5" id="KW-0269">Exonuclease</keyword>
<evidence type="ECO:0000259" key="4">
    <source>
        <dbReference type="SMART" id="SM00479"/>
    </source>
</evidence>
<dbReference type="InterPro" id="IPR012337">
    <property type="entry name" value="RNaseH-like_sf"/>
</dbReference>
<dbReference type="GO" id="GO:0008408">
    <property type="term" value="F:3'-5' exonuclease activity"/>
    <property type="evidence" value="ECO:0007669"/>
    <property type="project" value="TreeGrafter"/>
</dbReference>
<evidence type="ECO:0000256" key="2">
    <source>
        <dbReference type="ARBA" id="ARBA00022801"/>
    </source>
</evidence>
<dbReference type="Proteomes" id="UP000235881">
    <property type="component" value="Unassembled WGS sequence"/>
</dbReference>
<dbReference type="InterPro" id="IPR013520">
    <property type="entry name" value="Ribonucl_H"/>
</dbReference>
<dbReference type="GO" id="GO:0003676">
    <property type="term" value="F:nucleic acid binding"/>
    <property type="evidence" value="ECO:0007669"/>
    <property type="project" value="InterPro"/>
</dbReference>
<evidence type="ECO:0000313" key="5">
    <source>
        <dbReference type="EMBL" id="PNF75772.1"/>
    </source>
</evidence>
<dbReference type="GO" id="GO:0005829">
    <property type="term" value="C:cytosol"/>
    <property type="evidence" value="ECO:0007669"/>
    <property type="project" value="TreeGrafter"/>
</dbReference>
<evidence type="ECO:0000256" key="3">
    <source>
        <dbReference type="ARBA" id="ARBA00022839"/>
    </source>
</evidence>
<sequence length="235" mass="26630">MKMTWFHPRGPKLTLDQQQRLAKLKRPAALDGTPLREQRMVVLDLETTGLHLKRDLVISIGAVTIENAAIDFSRQFECTLNRQIKFSESVLIHGIAPSELASGLPPADALLSFMEFAGDSVILAFHAPFDERMLGRALKKELGYTLQNTFLDVADLAPMLFPHAMIHRGGLDHWLQYFHIDIPQRHHASADALATAQIALILMSRARRLGIERIDELAKRVRYWKRSQQIAQHSL</sequence>
<dbReference type="CDD" id="cd06127">
    <property type="entry name" value="DEDDh"/>
    <property type="match status" value="1"/>
</dbReference>
<dbReference type="GO" id="GO:0006259">
    <property type="term" value="P:DNA metabolic process"/>
    <property type="evidence" value="ECO:0007669"/>
    <property type="project" value="UniProtKB-ARBA"/>
</dbReference>
<dbReference type="InterPro" id="IPR036397">
    <property type="entry name" value="RNaseH_sf"/>
</dbReference>
<proteinExistence type="predicted"/>
<organism evidence="5 6">
    <name type="scientific">Stutzerimonas degradans</name>
    <dbReference type="NCBI Taxonomy" id="2968968"/>
    <lineage>
        <taxon>Bacteria</taxon>
        <taxon>Pseudomonadati</taxon>
        <taxon>Pseudomonadota</taxon>
        <taxon>Gammaproteobacteria</taxon>
        <taxon>Pseudomonadales</taxon>
        <taxon>Pseudomonadaceae</taxon>
        <taxon>Stutzerimonas</taxon>
    </lineage>
</organism>
<gene>
    <name evidence="5" type="ORF">CXK95_14335</name>
</gene>
<accession>A0A8E2QC32</accession>
<name>A0A8E2QC32_9GAMM</name>
<dbReference type="SMART" id="SM00479">
    <property type="entry name" value="EXOIII"/>
    <property type="match status" value="1"/>
</dbReference>
<feature type="domain" description="Exonuclease" evidence="4">
    <location>
        <begin position="39"/>
        <end position="208"/>
    </location>
</feature>
<dbReference type="Gene3D" id="3.30.420.10">
    <property type="entry name" value="Ribonuclease H-like superfamily/Ribonuclease H"/>
    <property type="match status" value="1"/>
</dbReference>